<reference evidence="1 2" key="1">
    <citation type="submission" date="2018-11" db="EMBL/GenBank/DDBJ databases">
        <authorList>
            <person name="Mardanov A.V."/>
            <person name="Ravin N.V."/>
            <person name="Dedysh S.N."/>
        </authorList>
    </citation>
    <scope>NUCLEOTIDE SEQUENCE [LARGE SCALE GENOMIC DNA]</scope>
    <source>
        <strain evidence="1 2">AF10</strain>
    </source>
</reference>
<accession>A0A4Q0T1T7</accession>
<reference evidence="2" key="2">
    <citation type="submission" date="2019-02" db="EMBL/GenBank/DDBJ databases">
        <title>Granulicella sibirica sp. nov., a psychrotolerant acidobacterium isolated from an organic soil layer in forested tundra, West Siberia.</title>
        <authorList>
            <person name="Oshkin I.Y."/>
            <person name="Kulichevskaya I.S."/>
            <person name="Rijpstra W.I.C."/>
            <person name="Sinninghe Damste J.S."/>
            <person name="Rakitin A.L."/>
            <person name="Ravin N.V."/>
            <person name="Dedysh S.N."/>
        </authorList>
    </citation>
    <scope>NUCLEOTIDE SEQUENCE [LARGE SCALE GENOMIC DNA]</scope>
    <source>
        <strain evidence="2">AF10</strain>
    </source>
</reference>
<protein>
    <submittedName>
        <fullName evidence="1">Uncharacterized protein</fullName>
    </submittedName>
</protein>
<name>A0A4Q0T1T7_9BACT</name>
<sequence length="247" mass="29208">MKQRLGNKLKMPDLPEQDFVDALSEIWFQISFAAYHMAYVRVYSQSDALRTAVKLLREQDQDVRDHVQTDIVICRSHLAAFFWHLEHVFEALRTAITRGQKEHAGEKYFWTYEKHLDQIEQLALRKEIRDYRNMGHQNPAIIGSKWDGDERFLHHFLPTISEHQPREDVEMNTRLQEYFEFGANVWLEFAPGDFKEKFPRDFRFPVTVPYLFGGELPKELKGVPQLQVSVESYNREIPETEDPHDAA</sequence>
<dbReference type="RefSeq" id="WP_128915039.1">
    <property type="nucleotide sequence ID" value="NZ_RDSM01000003.1"/>
</dbReference>
<evidence type="ECO:0000313" key="2">
    <source>
        <dbReference type="Proteomes" id="UP000289437"/>
    </source>
</evidence>
<dbReference type="EMBL" id="RDSM01000003">
    <property type="protein sequence ID" value="RXH55406.1"/>
    <property type="molecule type" value="Genomic_DNA"/>
</dbReference>
<keyword evidence="2" id="KW-1185">Reference proteome</keyword>
<organism evidence="1 2">
    <name type="scientific">Granulicella sibirica</name>
    <dbReference type="NCBI Taxonomy" id="2479048"/>
    <lineage>
        <taxon>Bacteria</taxon>
        <taxon>Pseudomonadati</taxon>
        <taxon>Acidobacteriota</taxon>
        <taxon>Terriglobia</taxon>
        <taxon>Terriglobales</taxon>
        <taxon>Acidobacteriaceae</taxon>
        <taxon>Granulicella</taxon>
    </lineage>
</organism>
<comment type="caution">
    <text evidence="1">The sequence shown here is derived from an EMBL/GenBank/DDBJ whole genome shotgun (WGS) entry which is preliminary data.</text>
</comment>
<dbReference type="AlphaFoldDB" id="A0A4Q0T1T7"/>
<dbReference type="Proteomes" id="UP000289437">
    <property type="component" value="Unassembled WGS sequence"/>
</dbReference>
<proteinExistence type="predicted"/>
<gene>
    <name evidence="1" type="ORF">GRAN_4510</name>
</gene>
<evidence type="ECO:0000313" key="1">
    <source>
        <dbReference type="EMBL" id="RXH55406.1"/>
    </source>
</evidence>